<name>A0A9N9CU96_9GLOM</name>
<comment type="caution">
    <text evidence="1">The sequence shown here is derived from an EMBL/GenBank/DDBJ whole genome shotgun (WGS) entry which is preliminary data.</text>
</comment>
<accession>A0A9N9CU96</accession>
<dbReference type="PANTHER" id="PTHR33129:SF1">
    <property type="entry name" value="ATP-BINDING PROTEIN"/>
    <property type="match status" value="1"/>
</dbReference>
<proteinExistence type="predicted"/>
<organism evidence="1 2">
    <name type="scientific">Paraglomus occultum</name>
    <dbReference type="NCBI Taxonomy" id="144539"/>
    <lineage>
        <taxon>Eukaryota</taxon>
        <taxon>Fungi</taxon>
        <taxon>Fungi incertae sedis</taxon>
        <taxon>Mucoromycota</taxon>
        <taxon>Glomeromycotina</taxon>
        <taxon>Glomeromycetes</taxon>
        <taxon>Paraglomerales</taxon>
        <taxon>Paraglomeraceae</taxon>
        <taxon>Paraglomus</taxon>
    </lineage>
</organism>
<evidence type="ECO:0000313" key="2">
    <source>
        <dbReference type="Proteomes" id="UP000789572"/>
    </source>
</evidence>
<reference evidence="1" key="1">
    <citation type="submission" date="2021-06" db="EMBL/GenBank/DDBJ databases">
        <authorList>
            <person name="Kallberg Y."/>
            <person name="Tangrot J."/>
            <person name="Rosling A."/>
        </authorList>
    </citation>
    <scope>NUCLEOTIDE SEQUENCE</scope>
    <source>
        <strain evidence="1">IA702</strain>
    </source>
</reference>
<protein>
    <submittedName>
        <fullName evidence="1">1952_t:CDS:1</fullName>
    </submittedName>
</protein>
<dbReference type="OrthoDB" id="2340858at2759"/>
<dbReference type="EMBL" id="CAJVPJ010002073">
    <property type="protein sequence ID" value="CAG8612336.1"/>
    <property type="molecule type" value="Genomic_DNA"/>
</dbReference>
<keyword evidence="2" id="KW-1185">Reference proteome</keyword>
<dbReference type="Proteomes" id="UP000789572">
    <property type="component" value="Unassembled WGS sequence"/>
</dbReference>
<dbReference type="PANTHER" id="PTHR33129">
    <property type="entry name" value="PROTEIN KINASE DOMAIN-CONTAINING PROTEIN-RELATED"/>
    <property type="match status" value="1"/>
</dbReference>
<dbReference type="InterPro" id="IPR052980">
    <property type="entry name" value="Crinkler_effector"/>
</dbReference>
<evidence type="ECO:0000313" key="1">
    <source>
        <dbReference type="EMBL" id="CAG8612336.1"/>
    </source>
</evidence>
<dbReference type="AlphaFoldDB" id="A0A9N9CU96"/>
<sequence length="160" mass="18060">MSAINSFTYAPTLQPTQLYSMRVQFASDYVCERVFTKLDAKHREELQSFVCHTSSEGLYGPLRGHLFEMIAHQMLAQGGSFNIRCLSRNNVSQSVLDMNQMASMKFDVVSDIENGKCCRPKRKNFNSVDAIVAPDKLFQITTSRHQPIKMNGLNKTSTGK</sequence>
<gene>
    <name evidence="1" type="ORF">POCULU_LOCUS8008</name>
</gene>